<organism evidence="2 3">
    <name type="scientific">Dryococelus australis</name>
    <dbReference type="NCBI Taxonomy" id="614101"/>
    <lineage>
        <taxon>Eukaryota</taxon>
        <taxon>Metazoa</taxon>
        <taxon>Ecdysozoa</taxon>
        <taxon>Arthropoda</taxon>
        <taxon>Hexapoda</taxon>
        <taxon>Insecta</taxon>
        <taxon>Pterygota</taxon>
        <taxon>Neoptera</taxon>
        <taxon>Polyneoptera</taxon>
        <taxon>Phasmatodea</taxon>
        <taxon>Verophasmatodea</taxon>
        <taxon>Anareolatae</taxon>
        <taxon>Phasmatidae</taxon>
        <taxon>Eurycanthinae</taxon>
        <taxon>Dryococelus</taxon>
    </lineage>
</organism>
<reference evidence="2 3" key="1">
    <citation type="submission" date="2023-02" db="EMBL/GenBank/DDBJ databases">
        <title>LHISI_Scaffold_Assembly.</title>
        <authorList>
            <person name="Stuart O.P."/>
            <person name="Cleave R."/>
            <person name="Magrath M.J.L."/>
            <person name="Mikheyev A.S."/>
        </authorList>
    </citation>
    <scope>NUCLEOTIDE SEQUENCE [LARGE SCALE GENOMIC DNA]</scope>
    <source>
        <strain evidence="2">Daus_M_001</strain>
        <tissue evidence="2">Leg muscle</tissue>
    </source>
</reference>
<dbReference type="EMBL" id="JARBHB010000008">
    <property type="protein sequence ID" value="KAJ8877299.1"/>
    <property type="molecule type" value="Genomic_DNA"/>
</dbReference>
<feature type="region of interest" description="Disordered" evidence="1">
    <location>
        <begin position="103"/>
        <end position="132"/>
    </location>
</feature>
<name>A0ABQ9GZ25_9NEOP</name>
<proteinExistence type="predicted"/>
<accession>A0ABQ9GZ25</accession>
<gene>
    <name evidence="2" type="ORF">PR048_021753</name>
</gene>
<dbReference type="PANTHER" id="PTHR10773">
    <property type="entry name" value="DNA-DIRECTED RNA POLYMERASES I, II, AND III SUBUNIT RPABC2"/>
    <property type="match status" value="1"/>
</dbReference>
<keyword evidence="3" id="KW-1185">Reference proteome</keyword>
<evidence type="ECO:0000313" key="2">
    <source>
        <dbReference type="EMBL" id="KAJ8877299.1"/>
    </source>
</evidence>
<protein>
    <submittedName>
        <fullName evidence="2">Uncharacterized protein</fullName>
    </submittedName>
</protein>
<sequence>MDVLDSDSGTINVMTGKKRQINPDKWKRTVRKRACDRGESYISTRGKNVEAKKQGPACACKRLCYSKSTDDERDTIYTQFRDIGDKIAQDSYLSGLVLPRKISRTDDDVEPGEAKCLDDPGTSSAADAKQKK</sequence>
<evidence type="ECO:0000313" key="3">
    <source>
        <dbReference type="Proteomes" id="UP001159363"/>
    </source>
</evidence>
<dbReference type="Proteomes" id="UP001159363">
    <property type="component" value="Chromosome 7"/>
</dbReference>
<dbReference type="PANTHER" id="PTHR10773:SF19">
    <property type="match status" value="1"/>
</dbReference>
<evidence type="ECO:0000256" key="1">
    <source>
        <dbReference type="SAM" id="MobiDB-lite"/>
    </source>
</evidence>
<comment type="caution">
    <text evidence="2">The sequence shown here is derived from an EMBL/GenBank/DDBJ whole genome shotgun (WGS) entry which is preliminary data.</text>
</comment>